<proteinExistence type="predicted"/>
<dbReference type="OrthoDB" id="9988102at2759"/>
<keyword evidence="2" id="KW-0812">Transmembrane</keyword>
<feature type="transmembrane region" description="Helical" evidence="2">
    <location>
        <begin position="601"/>
        <end position="621"/>
    </location>
</feature>
<feature type="region of interest" description="Disordered" evidence="1">
    <location>
        <begin position="85"/>
        <end position="109"/>
    </location>
</feature>
<gene>
    <name evidence="3" type="ORF">LAESUDRAFT_195709</name>
</gene>
<accession>A0A165E1A8</accession>
<keyword evidence="4" id="KW-1185">Reference proteome</keyword>
<evidence type="ECO:0000313" key="4">
    <source>
        <dbReference type="Proteomes" id="UP000076871"/>
    </source>
</evidence>
<feature type="compositionally biased region" description="Polar residues" evidence="1">
    <location>
        <begin position="93"/>
        <end position="109"/>
    </location>
</feature>
<organism evidence="3 4">
    <name type="scientific">Laetiporus sulphureus 93-53</name>
    <dbReference type="NCBI Taxonomy" id="1314785"/>
    <lineage>
        <taxon>Eukaryota</taxon>
        <taxon>Fungi</taxon>
        <taxon>Dikarya</taxon>
        <taxon>Basidiomycota</taxon>
        <taxon>Agaricomycotina</taxon>
        <taxon>Agaricomycetes</taxon>
        <taxon>Polyporales</taxon>
        <taxon>Laetiporus</taxon>
    </lineage>
</organism>
<dbReference type="STRING" id="1314785.A0A165E1A8"/>
<keyword evidence="2" id="KW-1133">Transmembrane helix</keyword>
<dbReference type="GeneID" id="63818566"/>
<evidence type="ECO:0000256" key="2">
    <source>
        <dbReference type="SAM" id="Phobius"/>
    </source>
</evidence>
<feature type="transmembrane region" description="Helical" evidence="2">
    <location>
        <begin position="565"/>
        <end position="589"/>
    </location>
</feature>
<dbReference type="EMBL" id="KV427626">
    <property type="protein sequence ID" value="KZT06058.1"/>
    <property type="molecule type" value="Genomic_DNA"/>
</dbReference>
<protein>
    <submittedName>
        <fullName evidence="3">Uncharacterized protein</fullName>
    </submittedName>
</protein>
<dbReference type="RefSeq" id="XP_040763798.1">
    <property type="nucleotide sequence ID" value="XM_040901534.1"/>
</dbReference>
<evidence type="ECO:0000256" key="1">
    <source>
        <dbReference type="SAM" id="MobiDB-lite"/>
    </source>
</evidence>
<evidence type="ECO:0000313" key="3">
    <source>
        <dbReference type="EMBL" id="KZT06058.1"/>
    </source>
</evidence>
<sequence>MGDDIPAFRWNSNETLDEAGYQHMLDLLEQGQNVDRVDHGSVSPARPPPSLLDAFSLRGTAEQSTMDALPDILGHLISFDEIAQERHSDDASSDATTQVDSQEYSDQGTISRSGNALMLEGCVEPEDVPGASSRSRHSVDNWWEGSYSHDSPTPVSLPYNHSPLRTASPHCGRDEHMYDQAGFADGLGFADFAVTHPISTSMRAISPLIAPFDAPMPSSSPVWCATTATENSLYVPQRDNIVLRRAASCADPLSRRTTIMRPRSALTTLPDPVIACDGCHDQSPHLLPPLLLVQASNVPAHSIGVSAVAFTPDIPSTPETARSQASFQINSLRSLTSFQSMTASCLATDTFEMITPRLRSSHSLTTNWILSPLYPAPSCSPRFQPPKSSCSHAERAVVRSVSDRSISASGSVSVVQCRSAPYGSRAAAAGLMVRTSRLTSHALPEWKPKWTEFALQTFIGMERTVLVIKPEWDDETLLRKLKKTYRKKRGWLSWCCIRTVVKVWAQDDIVYPEHVNQSATTERCIQRMRHYLDHPDESKGRHEFMEALSMDERHGIEYVERYKAAWFYCAAFGAVVVFSLTPSVIYTVLKDDVVGGFTIGVFLLTCLLAFLTVASICMPAFK</sequence>
<dbReference type="InParanoid" id="A0A165E1A8"/>
<dbReference type="Proteomes" id="UP000076871">
    <property type="component" value="Unassembled WGS sequence"/>
</dbReference>
<name>A0A165E1A8_9APHY</name>
<keyword evidence="2" id="KW-0472">Membrane</keyword>
<reference evidence="3 4" key="1">
    <citation type="journal article" date="2016" name="Mol. Biol. Evol.">
        <title>Comparative Genomics of Early-Diverging Mushroom-Forming Fungi Provides Insights into the Origins of Lignocellulose Decay Capabilities.</title>
        <authorList>
            <person name="Nagy L.G."/>
            <person name="Riley R."/>
            <person name="Tritt A."/>
            <person name="Adam C."/>
            <person name="Daum C."/>
            <person name="Floudas D."/>
            <person name="Sun H."/>
            <person name="Yadav J.S."/>
            <person name="Pangilinan J."/>
            <person name="Larsson K.H."/>
            <person name="Matsuura K."/>
            <person name="Barry K."/>
            <person name="Labutti K."/>
            <person name="Kuo R."/>
            <person name="Ohm R.A."/>
            <person name="Bhattacharya S.S."/>
            <person name="Shirouzu T."/>
            <person name="Yoshinaga Y."/>
            <person name="Martin F.M."/>
            <person name="Grigoriev I.V."/>
            <person name="Hibbett D.S."/>
        </authorList>
    </citation>
    <scope>NUCLEOTIDE SEQUENCE [LARGE SCALE GENOMIC DNA]</scope>
    <source>
        <strain evidence="3 4">93-53</strain>
    </source>
</reference>
<dbReference type="AlphaFoldDB" id="A0A165E1A8"/>